<organism evidence="2">
    <name type="scientific">Chenopodium ficifolium</name>
    <dbReference type="NCBI Taxonomy" id="887860"/>
    <lineage>
        <taxon>Eukaryota</taxon>
        <taxon>Viridiplantae</taxon>
        <taxon>Streptophyta</taxon>
        <taxon>Embryophyta</taxon>
        <taxon>Tracheophyta</taxon>
        <taxon>Spermatophyta</taxon>
        <taxon>Magnoliopsida</taxon>
        <taxon>eudicotyledons</taxon>
        <taxon>Gunneridae</taxon>
        <taxon>Pentapetalae</taxon>
        <taxon>Caryophyllales</taxon>
        <taxon>Chenopodiaceae</taxon>
        <taxon>Chenopodioideae</taxon>
        <taxon>Atripliceae</taxon>
        <taxon>Chenopodium</taxon>
    </lineage>
</organism>
<feature type="compositionally biased region" description="Low complexity" evidence="1">
    <location>
        <begin position="13"/>
        <end position="37"/>
    </location>
</feature>
<accession>A0A514YA93</accession>
<protein>
    <submittedName>
        <fullName evidence="2">FLOWERING LOCUS T-like 2-2</fullName>
    </submittedName>
</protein>
<dbReference type="PANTHER" id="PTHR11362:SF9">
    <property type="entry name" value="PROTEIN FLOWERING LOCUS T-RELATED"/>
    <property type="match status" value="1"/>
</dbReference>
<dbReference type="CDD" id="cd00866">
    <property type="entry name" value="PEBP_euk"/>
    <property type="match status" value="1"/>
</dbReference>
<reference evidence="2" key="1">
    <citation type="submission" date="2018-11" db="EMBL/GenBank/DDBJ databases">
        <title>Flowering of Chenopodium ficifolium under long days is induced without the activation of the FLOWERING LOCUS T (FT) homologs.</title>
        <authorList>
            <person name="Storchova H."/>
            <person name="Hubackova H."/>
            <person name="Abeyawardana O.A.J."/>
            <person name="Walterova J."/>
            <person name="Vondrakova Z."/>
            <person name="Eliasova K."/>
            <person name="Mandak B."/>
        </authorList>
    </citation>
    <scope>NUCLEOTIDE SEQUENCE</scope>
</reference>
<dbReference type="Gene3D" id="3.90.280.10">
    <property type="entry name" value="PEBP-like"/>
    <property type="match status" value="1"/>
</dbReference>
<feature type="region of interest" description="Disordered" evidence="1">
    <location>
        <begin position="1"/>
        <end position="37"/>
    </location>
</feature>
<evidence type="ECO:0000313" key="2">
    <source>
        <dbReference type="EMBL" id="QDK54860.1"/>
    </source>
</evidence>
<dbReference type="SUPFAM" id="SSF49777">
    <property type="entry name" value="PEBP-like"/>
    <property type="match status" value="1"/>
</dbReference>
<evidence type="ECO:0000256" key="1">
    <source>
        <dbReference type="SAM" id="MobiDB-lite"/>
    </source>
</evidence>
<dbReference type="InterPro" id="IPR035810">
    <property type="entry name" value="PEBP_euk"/>
</dbReference>
<sequence length="170" mass="18499">MDSREELSQSSDLLDTPSSPTQSLLSNLSLTDDSTPDQNITTSLRVIGDVVDAIDSPVTLNIIYNNEIVTAGGEFLPSQVVSQPRVEVGGHLGTFYTLVIVNPDAPSPRNPSLKEYMHWLVTDIPGNSEASLETLLKSTILRQLLLSISIVEGKEIWVEANCKIHIILSS</sequence>
<dbReference type="InterPro" id="IPR036610">
    <property type="entry name" value="PEBP-like_sf"/>
</dbReference>
<proteinExistence type="evidence at transcript level"/>
<dbReference type="EMBL" id="MK212026">
    <property type="protein sequence ID" value="QDK54860.1"/>
    <property type="molecule type" value="mRNA"/>
</dbReference>
<dbReference type="AlphaFoldDB" id="A0A514YA93"/>
<dbReference type="PANTHER" id="PTHR11362">
    <property type="entry name" value="PHOSPHATIDYLETHANOLAMINE-BINDING PROTEIN"/>
    <property type="match status" value="1"/>
</dbReference>
<name>A0A514YA93_9CARY</name>